<evidence type="ECO:0000256" key="3">
    <source>
        <dbReference type="ARBA" id="ARBA00022741"/>
    </source>
</evidence>
<dbReference type="AlphaFoldDB" id="A0A9Q4GI43"/>
<dbReference type="PANTHER" id="PTHR42307:SF3">
    <property type="entry name" value="PUP--PROTEIN LIGASE"/>
    <property type="match status" value="1"/>
</dbReference>
<keyword evidence="2 7" id="KW-0479">Metal-binding</keyword>
<evidence type="ECO:0000256" key="1">
    <source>
        <dbReference type="ARBA" id="ARBA00022598"/>
    </source>
</evidence>
<dbReference type="PANTHER" id="PTHR42307">
    <property type="entry name" value="PUP DEAMIDASE/DEPUPYLASE"/>
    <property type="match status" value="1"/>
</dbReference>
<dbReference type="Pfam" id="PF03136">
    <property type="entry name" value="Pup_ligase"/>
    <property type="match status" value="1"/>
</dbReference>
<dbReference type="HAMAP" id="MF_02111">
    <property type="entry name" value="Pup_ligase"/>
    <property type="match status" value="1"/>
</dbReference>
<dbReference type="EMBL" id="JAPMKV010000001">
    <property type="protein sequence ID" value="MCX7443714.1"/>
    <property type="molecule type" value="Genomic_DNA"/>
</dbReference>
<feature type="binding site" evidence="7">
    <location>
        <position position="71"/>
    </location>
    <ligand>
        <name>Mg(2+)</name>
        <dbReference type="ChEBI" id="CHEBI:18420"/>
    </ligand>
</feature>
<dbReference type="GO" id="GO:0016879">
    <property type="term" value="F:ligase activity, forming carbon-nitrogen bonds"/>
    <property type="evidence" value="ECO:0007669"/>
    <property type="project" value="UniProtKB-UniRule"/>
</dbReference>
<keyword evidence="4 7" id="KW-0833">Ubl conjugation pathway</keyword>
<dbReference type="RefSeq" id="WP_234040007.1">
    <property type="nucleotide sequence ID" value="NZ_JAENIQ020000002.1"/>
</dbReference>
<organism evidence="10 11">
    <name type="scientific">Corynebacterium pygosceleis</name>
    <dbReference type="NCBI Taxonomy" id="2800406"/>
    <lineage>
        <taxon>Bacteria</taxon>
        <taxon>Bacillati</taxon>
        <taxon>Actinomycetota</taxon>
        <taxon>Actinomycetes</taxon>
        <taxon>Mycobacteriales</taxon>
        <taxon>Corynebacteriaceae</taxon>
        <taxon>Corynebacterium</taxon>
    </lineage>
</organism>
<comment type="catalytic activity">
    <reaction evidence="7">
        <text>ATP + [prokaryotic ubiquitin-like protein]-L-glutamate + [protein]-L-lysine = ADP + phosphate + N(6)-([prokaryotic ubiquitin-like protein]-gamma-L-glutamyl)-[protein]-L-lysine.</text>
        <dbReference type="EC" id="6.3.1.19"/>
    </reaction>
</comment>
<evidence type="ECO:0000256" key="5">
    <source>
        <dbReference type="ARBA" id="ARBA00022840"/>
    </source>
</evidence>
<comment type="miscellaneous">
    <text evidence="7">The reaction mechanism probably proceeds via the activation of Pup by phosphorylation of its C-terminal glutamate, which is then subject to nucleophilic attack by the substrate lysine, resulting in an isopeptide bond and the release of phosphate as a good leaving group.</text>
</comment>
<evidence type="ECO:0000256" key="7">
    <source>
        <dbReference type="HAMAP-Rule" id="MF_02111"/>
    </source>
</evidence>
<protein>
    <recommendedName>
        <fullName evidence="7 8">Pup--protein ligase</fullName>
        <ecNumber evidence="7 8">6.3.1.19</ecNumber>
    </recommendedName>
    <alternativeName>
        <fullName evidence="7">Proteasome accessory factor A</fullName>
    </alternativeName>
    <alternativeName>
        <fullName evidence="7">Pup-conjugating enzyme</fullName>
    </alternativeName>
</protein>
<dbReference type="NCBIfam" id="TIGR03686">
    <property type="entry name" value="pupylate_PafA"/>
    <property type="match status" value="1"/>
</dbReference>
<proteinExistence type="inferred from homology"/>
<comment type="pathway">
    <text evidence="7">Protein degradation; proteasomal Pup-dependent pathway.</text>
</comment>
<dbReference type="EC" id="6.3.1.19" evidence="7 8"/>
<evidence type="ECO:0000256" key="6">
    <source>
        <dbReference type="ARBA" id="ARBA00022842"/>
    </source>
</evidence>
<dbReference type="EMBL" id="JAPMKU010000001">
    <property type="protein sequence ID" value="MCX7467811.1"/>
    <property type="molecule type" value="Genomic_DNA"/>
</dbReference>
<dbReference type="GO" id="GO:0019787">
    <property type="term" value="F:ubiquitin-like protein transferase activity"/>
    <property type="evidence" value="ECO:0007669"/>
    <property type="project" value="UniProtKB-UniRule"/>
</dbReference>
<dbReference type="GO" id="GO:0070490">
    <property type="term" value="P:protein pupylation"/>
    <property type="evidence" value="ECO:0007669"/>
    <property type="project" value="UniProtKB-UniRule"/>
</dbReference>
<dbReference type="Proteomes" id="UP001081709">
    <property type="component" value="Unassembled WGS sequence"/>
</dbReference>
<dbReference type="InterPro" id="IPR022279">
    <property type="entry name" value="Pup_ligase"/>
</dbReference>
<feature type="binding site" evidence="7">
    <location>
        <position position="79"/>
    </location>
    <ligand>
        <name>Mg(2+)</name>
        <dbReference type="ChEBI" id="CHEBI:18420"/>
    </ligand>
</feature>
<evidence type="ECO:0000313" key="11">
    <source>
        <dbReference type="Proteomes" id="UP001071478"/>
    </source>
</evidence>
<sequence length="489" mass="53907">MTDSGAAATTAEPAGALTTRIMGVETEYGIACTTADGGRMIPDELARLMFRPVVEKYASSNIFTSSAARLYLDVGSHPEWATAECRSITQLLNHERAGDVVVDGLAGRVEQELGEGARVYVFKNNVDSIGNSYGCHENYLVRRGLSLKKLGLALVPFLITRQLIAGAGKIYRPFPGSPSERYGTGFCVSQRADHVWEGVSSATTRSRPMINTRDEPHADSERFRRLHVIVGDSSMAEPTFALKIGSALLVLEMIEAGFPMPEVELANDAAAIRDIARDPRGRTVLPLTGEGTVTALELQDRYCSAAERWLDVRPPSRGGTPPEEFARIVDLWRRTVTALDTGDFSTVDTEIDWVIKRKLLNRYRERLGVDLGHPKLAQIDLAYHDVRPGRGLYSTLVNRGMIARWTTDEAIETAVHTPPHDTRAALRGRFLDHARALGAPVTVDWMRLRVNRPEPQVLQLGDPFTADDPRVDELISYMDAHATDYGTPS</sequence>
<comment type="similarity">
    <text evidence="7">Belongs to the Pup ligase/Pup deamidase family. Pup-conjugating enzyme subfamily.</text>
</comment>
<keyword evidence="12" id="KW-1185">Reference proteome</keyword>
<keyword evidence="6 7" id="KW-0460">Magnesium</keyword>
<dbReference type="InterPro" id="IPR004347">
    <property type="entry name" value="Pup_ligase/deamidase"/>
</dbReference>
<evidence type="ECO:0000313" key="10">
    <source>
        <dbReference type="EMBL" id="MCX7467811.1"/>
    </source>
</evidence>
<dbReference type="GO" id="GO:0019941">
    <property type="term" value="P:modification-dependent protein catabolic process"/>
    <property type="evidence" value="ECO:0007669"/>
    <property type="project" value="UniProtKB-UniRule"/>
</dbReference>
<evidence type="ECO:0000313" key="12">
    <source>
        <dbReference type="Proteomes" id="UP001081709"/>
    </source>
</evidence>
<comment type="caution">
    <text evidence="10">The sequence shown here is derived from an EMBL/GenBank/DDBJ whole genome shotgun (WGS) entry which is preliminary data.</text>
</comment>
<evidence type="ECO:0000256" key="8">
    <source>
        <dbReference type="NCBIfam" id="TIGR03686"/>
    </source>
</evidence>
<evidence type="ECO:0000256" key="2">
    <source>
        <dbReference type="ARBA" id="ARBA00022723"/>
    </source>
</evidence>
<feature type="binding site" evidence="7">
    <location>
        <position position="25"/>
    </location>
    <ligand>
        <name>Mg(2+)</name>
        <dbReference type="ChEBI" id="CHEBI:18420"/>
    </ligand>
</feature>
<keyword evidence="3 7" id="KW-0547">Nucleotide-binding</keyword>
<feature type="binding site" evidence="7">
    <location>
        <position position="82"/>
    </location>
    <ligand>
        <name>ATP</name>
        <dbReference type="ChEBI" id="CHEBI:30616"/>
    </ligand>
</feature>
<feature type="active site" description="Proton acceptor" evidence="7">
    <location>
        <position position="73"/>
    </location>
</feature>
<evidence type="ECO:0000256" key="4">
    <source>
        <dbReference type="ARBA" id="ARBA00022786"/>
    </source>
</evidence>
<keyword evidence="1 7" id="KW-0436">Ligase</keyword>
<evidence type="ECO:0000313" key="9">
    <source>
        <dbReference type="EMBL" id="MCX7443714.1"/>
    </source>
</evidence>
<name>A0A9Q4GI43_9CORY</name>
<dbReference type="GO" id="GO:0010498">
    <property type="term" value="P:proteasomal protein catabolic process"/>
    <property type="evidence" value="ECO:0007669"/>
    <property type="project" value="UniProtKB-UniRule"/>
</dbReference>
<accession>A0A9Q4GI43</accession>
<feature type="binding site" evidence="7">
    <location>
        <position position="445"/>
    </location>
    <ligand>
        <name>ATP</name>
        <dbReference type="ChEBI" id="CHEBI:30616"/>
    </ligand>
</feature>
<feature type="binding site" evidence="7">
    <location>
        <position position="69"/>
    </location>
    <ligand>
        <name>ATP</name>
        <dbReference type="ChEBI" id="CHEBI:30616"/>
    </ligand>
</feature>
<dbReference type="GO" id="GO:0005524">
    <property type="term" value="F:ATP binding"/>
    <property type="evidence" value="ECO:0007669"/>
    <property type="project" value="UniProtKB-UniRule"/>
</dbReference>
<dbReference type="GO" id="GO:0000287">
    <property type="term" value="F:magnesium ion binding"/>
    <property type="evidence" value="ECO:0007669"/>
    <property type="project" value="UniProtKB-UniRule"/>
</dbReference>
<reference evidence="10" key="1">
    <citation type="submission" date="2022-11" db="EMBL/GenBank/DDBJ databases">
        <title>Corynebacterium sp. isolated from Penguins.</title>
        <authorList>
            <person name="Sedlar K."/>
            <person name="Svec P."/>
        </authorList>
    </citation>
    <scope>NUCLEOTIDE SEQUENCE</scope>
    <source>
        <strain evidence="9">P7003</strain>
        <strain evidence="10">P7374</strain>
    </source>
</reference>
<comment type="function">
    <text evidence="7">Catalyzes the covalent attachment of the prokaryotic ubiquitin-like protein modifier Pup to the proteasomal substrate proteins, thereby targeting them for proteasomal degradation. This tagging system is termed pupylation. The ligation reaction involves the side-chain carboxylate of the C-terminal glutamate of Pup and the side-chain amino group of a substrate lysine.</text>
</comment>
<keyword evidence="5 7" id="KW-0067">ATP-binding</keyword>
<gene>
    <name evidence="7 10" type="primary">pafA</name>
    <name evidence="9" type="ORF">OS125_00425</name>
    <name evidence="10" type="ORF">OS129_02815</name>
</gene>
<comment type="pathway">
    <text evidence="7">Protein modification; protein pupylation.</text>
</comment>
<dbReference type="Proteomes" id="UP001071478">
    <property type="component" value="Unassembled WGS sequence"/>
</dbReference>